<dbReference type="GO" id="GO:0003677">
    <property type="term" value="F:DNA binding"/>
    <property type="evidence" value="ECO:0007669"/>
    <property type="project" value="InterPro"/>
</dbReference>
<dbReference type="InterPro" id="IPR002686">
    <property type="entry name" value="Transposase_17"/>
</dbReference>
<dbReference type="NCBIfam" id="NF033573">
    <property type="entry name" value="transpos_IS200"/>
    <property type="match status" value="1"/>
</dbReference>
<evidence type="ECO:0000259" key="1">
    <source>
        <dbReference type="Pfam" id="PF01797"/>
    </source>
</evidence>
<dbReference type="EMBL" id="CP029551">
    <property type="protein sequence ID" value="AWN35195.1"/>
    <property type="molecule type" value="Genomic_DNA"/>
</dbReference>
<feature type="domain" description="Transposase IS200-like" evidence="1">
    <location>
        <begin position="39"/>
        <end position="122"/>
    </location>
</feature>
<name>A0A2U8VNL4_9HYPH</name>
<evidence type="ECO:0000313" key="3">
    <source>
        <dbReference type="Proteomes" id="UP000246058"/>
    </source>
</evidence>
<dbReference type="InterPro" id="IPR036515">
    <property type="entry name" value="Transposase_17_sf"/>
</dbReference>
<dbReference type="SUPFAM" id="SSF143422">
    <property type="entry name" value="Transposase IS200-like"/>
    <property type="match status" value="1"/>
</dbReference>
<dbReference type="Proteomes" id="UP000246058">
    <property type="component" value="Chromosome"/>
</dbReference>
<dbReference type="Pfam" id="PF01797">
    <property type="entry name" value="Y1_Tnp"/>
    <property type="match status" value="1"/>
</dbReference>
<dbReference type="KEGG" id="meti:DK427_05110"/>
<organism evidence="2 3">
    <name type="scientific">Methylobacterium radiodurans</name>
    <dbReference type="NCBI Taxonomy" id="2202828"/>
    <lineage>
        <taxon>Bacteria</taxon>
        <taxon>Pseudomonadati</taxon>
        <taxon>Pseudomonadota</taxon>
        <taxon>Alphaproteobacteria</taxon>
        <taxon>Hyphomicrobiales</taxon>
        <taxon>Methylobacteriaceae</taxon>
        <taxon>Methylobacterium</taxon>
    </lineage>
</organism>
<evidence type="ECO:0000313" key="2">
    <source>
        <dbReference type="EMBL" id="AWN35195.1"/>
    </source>
</evidence>
<proteinExistence type="predicted"/>
<dbReference type="Gene3D" id="3.30.70.1290">
    <property type="entry name" value="Transposase IS200-like"/>
    <property type="match status" value="1"/>
</dbReference>
<accession>A0A2U8VNL4</accession>
<gene>
    <name evidence="2" type="primary">tnpA</name>
    <name evidence="2" type="ORF">DK427_05110</name>
</gene>
<keyword evidence="3" id="KW-1185">Reference proteome</keyword>
<sequence length="142" mass="16400">MLLSLRHQLLAVAANVDPAKLQFGPRSRNVDIRRRRLVVAELHTHLAFLATFHRDVLYELSISEIGTIFVRVYRDFEVDFVEFSGEHDCVQLLMTYPPKVSLSKLVNSLKGVTSRNQRAEATSGRPRLPLRLERRGFSREER</sequence>
<protein>
    <submittedName>
        <fullName evidence="2">IS200/IS605 family transposase</fullName>
    </submittedName>
</protein>
<dbReference type="GO" id="GO:0006313">
    <property type="term" value="P:DNA transposition"/>
    <property type="evidence" value="ECO:0007669"/>
    <property type="project" value="InterPro"/>
</dbReference>
<dbReference type="PANTHER" id="PTHR33360:SF2">
    <property type="entry name" value="TRANSPOSASE FOR INSERTION SEQUENCE ELEMENT IS200"/>
    <property type="match status" value="1"/>
</dbReference>
<reference evidence="2 3" key="1">
    <citation type="submission" date="2018-05" db="EMBL/GenBank/DDBJ databases">
        <title>Complete Genome Sequence of Methylobacterium sp. 17Sr1-43.</title>
        <authorList>
            <person name="Srinivasan S."/>
        </authorList>
    </citation>
    <scope>NUCLEOTIDE SEQUENCE [LARGE SCALE GENOMIC DNA]</scope>
    <source>
        <strain evidence="2 3">17Sr1-43</strain>
    </source>
</reference>
<dbReference type="AlphaFoldDB" id="A0A2U8VNL4"/>
<dbReference type="GO" id="GO:0004803">
    <property type="term" value="F:transposase activity"/>
    <property type="evidence" value="ECO:0007669"/>
    <property type="project" value="InterPro"/>
</dbReference>
<dbReference type="PANTHER" id="PTHR33360">
    <property type="entry name" value="TRANSPOSASE FOR INSERTION SEQUENCE ELEMENT IS200"/>
    <property type="match status" value="1"/>
</dbReference>
<dbReference type="OrthoDB" id="9798161at2"/>